<name>A0AAV4YC20_CAEEX</name>
<accession>A0AAV4YC20</accession>
<dbReference type="Proteomes" id="UP001054945">
    <property type="component" value="Unassembled WGS sequence"/>
</dbReference>
<gene>
    <name evidence="1" type="ORF">CEXT_566031</name>
</gene>
<protein>
    <submittedName>
        <fullName evidence="1">Uncharacterized protein</fullName>
    </submittedName>
</protein>
<evidence type="ECO:0000313" key="2">
    <source>
        <dbReference type="Proteomes" id="UP001054945"/>
    </source>
</evidence>
<keyword evidence="2" id="KW-1185">Reference proteome</keyword>
<reference evidence="1 2" key="1">
    <citation type="submission" date="2021-06" db="EMBL/GenBank/DDBJ databases">
        <title>Caerostris extrusa draft genome.</title>
        <authorList>
            <person name="Kono N."/>
            <person name="Arakawa K."/>
        </authorList>
    </citation>
    <scope>NUCLEOTIDE SEQUENCE [LARGE SCALE GENOMIC DNA]</scope>
</reference>
<comment type="caution">
    <text evidence="1">The sequence shown here is derived from an EMBL/GenBank/DDBJ whole genome shotgun (WGS) entry which is preliminary data.</text>
</comment>
<evidence type="ECO:0000313" key="1">
    <source>
        <dbReference type="EMBL" id="GIZ04553.1"/>
    </source>
</evidence>
<dbReference type="AlphaFoldDB" id="A0AAV4YC20"/>
<dbReference type="EMBL" id="BPLR01001757">
    <property type="protein sequence ID" value="GIZ04553.1"/>
    <property type="molecule type" value="Genomic_DNA"/>
</dbReference>
<sequence>MSRKTKEVASQEVHLLAIWFRRTWAHRGNGCCGTPDPWASSTLTAQLDHFAHQCRPRVFLKKQTPKIGCMVHQREWTKY</sequence>
<organism evidence="1 2">
    <name type="scientific">Caerostris extrusa</name>
    <name type="common">Bark spider</name>
    <name type="synonym">Caerostris bankana</name>
    <dbReference type="NCBI Taxonomy" id="172846"/>
    <lineage>
        <taxon>Eukaryota</taxon>
        <taxon>Metazoa</taxon>
        <taxon>Ecdysozoa</taxon>
        <taxon>Arthropoda</taxon>
        <taxon>Chelicerata</taxon>
        <taxon>Arachnida</taxon>
        <taxon>Araneae</taxon>
        <taxon>Araneomorphae</taxon>
        <taxon>Entelegynae</taxon>
        <taxon>Araneoidea</taxon>
        <taxon>Araneidae</taxon>
        <taxon>Caerostris</taxon>
    </lineage>
</organism>
<proteinExistence type="predicted"/>